<reference evidence="1 2" key="1">
    <citation type="journal article" date="2018" name="Nat. Ecol. Evol.">
        <title>Pezizomycetes genomes reveal the molecular basis of ectomycorrhizal truffle lifestyle.</title>
        <authorList>
            <person name="Murat C."/>
            <person name="Payen T."/>
            <person name="Noel B."/>
            <person name="Kuo A."/>
            <person name="Morin E."/>
            <person name="Chen J."/>
            <person name="Kohler A."/>
            <person name="Krizsan K."/>
            <person name="Balestrini R."/>
            <person name="Da Silva C."/>
            <person name="Montanini B."/>
            <person name="Hainaut M."/>
            <person name="Levati E."/>
            <person name="Barry K.W."/>
            <person name="Belfiori B."/>
            <person name="Cichocki N."/>
            <person name="Clum A."/>
            <person name="Dockter R.B."/>
            <person name="Fauchery L."/>
            <person name="Guy J."/>
            <person name="Iotti M."/>
            <person name="Le Tacon F."/>
            <person name="Lindquist E.A."/>
            <person name="Lipzen A."/>
            <person name="Malagnac F."/>
            <person name="Mello A."/>
            <person name="Molinier V."/>
            <person name="Miyauchi S."/>
            <person name="Poulain J."/>
            <person name="Riccioni C."/>
            <person name="Rubini A."/>
            <person name="Sitrit Y."/>
            <person name="Splivallo R."/>
            <person name="Traeger S."/>
            <person name="Wang M."/>
            <person name="Zifcakova L."/>
            <person name="Wipf D."/>
            <person name="Zambonelli A."/>
            <person name="Paolocci F."/>
            <person name="Nowrousian M."/>
            <person name="Ottonello S."/>
            <person name="Baldrian P."/>
            <person name="Spatafora J.W."/>
            <person name="Henrissat B."/>
            <person name="Nagy L.G."/>
            <person name="Aury J.M."/>
            <person name="Wincker P."/>
            <person name="Grigoriev I.V."/>
            <person name="Bonfante P."/>
            <person name="Martin F.M."/>
        </authorList>
    </citation>
    <scope>NUCLEOTIDE SEQUENCE [LARGE SCALE GENOMIC DNA]</scope>
    <source>
        <strain evidence="1 2">RN42</strain>
    </source>
</reference>
<protein>
    <submittedName>
        <fullName evidence="1">Uncharacterized protein</fullName>
    </submittedName>
</protein>
<dbReference type="Proteomes" id="UP000275078">
    <property type="component" value="Unassembled WGS sequence"/>
</dbReference>
<organism evidence="1 2">
    <name type="scientific">Ascobolus immersus RN42</name>
    <dbReference type="NCBI Taxonomy" id="1160509"/>
    <lineage>
        <taxon>Eukaryota</taxon>
        <taxon>Fungi</taxon>
        <taxon>Dikarya</taxon>
        <taxon>Ascomycota</taxon>
        <taxon>Pezizomycotina</taxon>
        <taxon>Pezizomycetes</taxon>
        <taxon>Pezizales</taxon>
        <taxon>Ascobolaceae</taxon>
        <taxon>Ascobolus</taxon>
    </lineage>
</organism>
<proteinExistence type="predicted"/>
<evidence type="ECO:0000313" key="1">
    <source>
        <dbReference type="EMBL" id="RPA73897.1"/>
    </source>
</evidence>
<dbReference type="AlphaFoldDB" id="A0A3N4HKW1"/>
<evidence type="ECO:0000313" key="2">
    <source>
        <dbReference type="Proteomes" id="UP000275078"/>
    </source>
</evidence>
<keyword evidence="2" id="KW-1185">Reference proteome</keyword>
<sequence>MAPYFEVIQHATPSEKALEDFIALWNKALHERFPHYNIASCSSLENKKAVIGHILLLALVDYHFPVPLAERLGNEVDHVMQLRVPAATMTRIREGIEKRGVKQWKTGKLLTVGSLFGVGKYWQGLCRLYPELAENATFE</sequence>
<name>A0A3N4HKW1_ASCIM</name>
<accession>A0A3N4HKW1</accession>
<gene>
    <name evidence="1" type="ORF">BJ508DRAFT_333594</name>
</gene>
<dbReference type="EMBL" id="ML119807">
    <property type="protein sequence ID" value="RPA73897.1"/>
    <property type="molecule type" value="Genomic_DNA"/>
</dbReference>